<evidence type="ECO:0000313" key="5">
    <source>
        <dbReference type="EMBL" id="RMC98621.1"/>
    </source>
</evidence>
<feature type="transmembrane region" description="Helical" evidence="4">
    <location>
        <begin position="6"/>
        <end position="30"/>
    </location>
</feature>
<name>A0A454JJ55_9NEIS</name>
<keyword evidence="4" id="KW-0472">Membrane</keyword>
<dbReference type="InterPro" id="IPR012902">
    <property type="entry name" value="N_methyl_site"/>
</dbReference>
<dbReference type="PANTHER" id="PTHR30093:SF34">
    <property type="entry name" value="PREPILIN PEPTIDASE-DEPENDENT PROTEIN D"/>
    <property type="match status" value="1"/>
</dbReference>
<keyword evidence="2" id="KW-0488">Methylation</keyword>
<keyword evidence="4" id="KW-0812">Transmembrane</keyword>
<comment type="caution">
    <text evidence="5">The sequence shown here is derived from an EMBL/GenBank/DDBJ whole genome shotgun (WGS) entry which is preliminary data.</text>
</comment>
<dbReference type="Proteomes" id="UP000274139">
    <property type="component" value="Unassembled WGS sequence"/>
</dbReference>
<proteinExistence type="inferred from homology"/>
<gene>
    <name evidence="5" type="ORF">EAY64_09035</name>
</gene>
<evidence type="ECO:0000256" key="4">
    <source>
        <dbReference type="SAM" id="Phobius"/>
    </source>
</evidence>
<dbReference type="Gene3D" id="3.30.700.10">
    <property type="entry name" value="Glycoprotein, Type 4 Pilin"/>
    <property type="match status" value="1"/>
</dbReference>
<dbReference type="GO" id="GO:0007155">
    <property type="term" value="P:cell adhesion"/>
    <property type="evidence" value="ECO:0007669"/>
    <property type="project" value="InterPro"/>
</dbReference>
<sequence>MRGNNGFTLIELMIVVAIIGILAAIAIPAYQDYTIRAKVSEGIAFADFAKTTVSEYYISNNIWPSTNASAGMPTAVSGTYVSDLQVTATGNAGVITVSFPAAVASGIKIVFTSSVSSSNVVSWTCSGSGPNVKYLPSSCR</sequence>
<dbReference type="InterPro" id="IPR045584">
    <property type="entry name" value="Pilin-like"/>
</dbReference>
<dbReference type="GO" id="GO:0044096">
    <property type="term" value="C:type IV pilus"/>
    <property type="evidence" value="ECO:0007669"/>
    <property type="project" value="TreeGrafter"/>
</dbReference>
<dbReference type="NCBIfam" id="TIGR02532">
    <property type="entry name" value="IV_pilin_GFxxxE"/>
    <property type="match status" value="1"/>
</dbReference>
<dbReference type="Pfam" id="PF07963">
    <property type="entry name" value="N_methyl"/>
    <property type="match status" value="1"/>
</dbReference>
<dbReference type="EMBL" id="RFAR01000033">
    <property type="protein sequence ID" value="RMC98621.1"/>
    <property type="molecule type" value="Genomic_DNA"/>
</dbReference>
<keyword evidence="4" id="KW-1133">Transmembrane helix</keyword>
<organism evidence="5 6">
    <name type="scientific">Aquitalea palustris</name>
    <dbReference type="NCBI Taxonomy" id="2480983"/>
    <lineage>
        <taxon>Bacteria</taxon>
        <taxon>Pseudomonadati</taxon>
        <taxon>Pseudomonadota</taxon>
        <taxon>Betaproteobacteria</taxon>
        <taxon>Neisseriales</taxon>
        <taxon>Chromobacteriaceae</taxon>
        <taxon>Aquitalea</taxon>
    </lineage>
</organism>
<dbReference type="OrthoDB" id="8607132at2"/>
<keyword evidence="6" id="KW-1185">Reference proteome</keyword>
<dbReference type="SUPFAM" id="SSF54523">
    <property type="entry name" value="Pili subunits"/>
    <property type="match status" value="1"/>
</dbReference>
<dbReference type="RefSeq" id="WP_103524442.1">
    <property type="nucleotide sequence ID" value="NZ_JAIZDC010000005.1"/>
</dbReference>
<accession>A0A454JJ55</accession>
<dbReference type="AlphaFoldDB" id="A0A454JJ55"/>
<evidence type="ECO:0000256" key="2">
    <source>
        <dbReference type="ARBA" id="ARBA00022481"/>
    </source>
</evidence>
<evidence type="ECO:0000256" key="3">
    <source>
        <dbReference type="ARBA" id="ARBA00023157"/>
    </source>
</evidence>
<protein>
    <submittedName>
        <fullName evidence="5">Prepilin-type N-terminal cleavage/methylation domain-containing protein</fullName>
    </submittedName>
</protein>
<dbReference type="GO" id="GO:0043107">
    <property type="term" value="P:type IV pilus-dependent motility"/>
    <property type="evidence" value="ECO:0007669"/>
    <property type="project" value="TreeGrafter"/>
</dbReference>
<evidence type="ECO:0000256" key="1">
    <source>
        <dbReference type="ARBA" id="ARBA00005233"/>
    </source>
</evidence>
<dbReference type="PANTHER" id="PTHR30093">
    <property type="entry name" value="GENERAL SECRETION PATHWAY PROTEIN G"/>
    <property type="match status" value="1"/>
</dbReference>
<keyword evidence="3" id="KW-1015">Disulfide bond</keyword>
<reference evidence="5 6" key="1">
    <citation type="submission" date="2018-10" db="EMBL/GenBank/DDBJ databases">
        <title>Draft genome sequence of Aquitalea MWU14-2217 isolated from a wild cranberry bog in Provincetown, Massachusetts.</title>
        <authorList>
            <person name="Ebadzadsahrai G."/>
            <person name="Soby S."/>
        </authorList>
    </citation>
    <scope>NUCLEOTIDE SEQUENCE [LARGE SCALE GENOMIC DNA]</scope>
    <source>
        <strain evidence="5 6">MWU14-2217</strain>
    </source>
</reference>
<comment type="similarity">
    <text evidence="1">Belongs to the N-Me-Phe pilin family.</text>
</comment>
<evidence type="ECO:0000313" key="6">
    <source>
        <dbReference type="Proteomes" id="UP000274139"/>
    </source>
</evidence>
<dbReference type="Pfam" id="PF00114">
    <property type="entry name" value="Pilin"/>
    <property type="match status" value="1"/>
</dbReference>
<dbReference type="InterPro" id="IPR001082">
    <property type="entry name" value="Pilin"/>
</dbReference>